<dbReference type="EMBL" id="JACHXP010000025">
    <property type="protein sequence ID" value="MBB3192286.1"/>
    <property type="molecule type" value="Genomic_DNA"/>
</dbReference>
<protein>
    <submittedName>
        <fullName evidence="3">Uncharacterized protein</fullName>
    </submittedName>
</protein>
<proteinExistence type="predicted"/>
<feature type="signal peptide" evidence="2">
    <location>
        <begin position="1"/>
        <end position="25"/>
    </location>
</feature>
<organism evidence="3 4">
    <name type="scientific">Halomonas cerina</name>
    <dbReference type="NCBI Taxonomy" id="447424"/>
    <lineage>
        <taxon>Bacteria</taxon>
        <taxon>Pseudomonadati</taxon>
        <taxon>Pseudomonadota</taxon>
        <taxon>Gammaproteobacteria</taxon>
        <taxon>Oceanospirillales</taxon>
        <taxon>Halomonadaceae</taxon>
        <taxon>Halomonas</taxon>
    </lineage>
</organism>
<accession>A0A839VIS7</accession>
<dbReference type="RefSeq" id="WP_183327788.1">
    <property type="nucleotide sequence ID" value="NZ_JACHXP010000025.1"/>
</dbReference>
<feature type="chain" id="PRO_5032799440" evidence="2">
    <location>
        <begin position="26"/>
        <end position="172"/>
    </location>
</feature>
<dbReference type="Proteomes" id="UP000547614">
    <property type="component" value="Unassembled WGS sequence"/>
</dbReference>
<name>A0A839VIS7_9GAMM</name>
<comment type="caution">
    <text evidence="3">The sequence shown here is derived from an EMBL/GenBank/DDBJ whole genome shotgun (WGS) entry which is preliminary data.</text>
</comment>
<sequence>MRLRLLMAPLLGLAIALIIATPALADHSRHGGYHAQLSGADHLRYSADPRQRHYRPFLRDNRRLRHYSRPLLRDNRGHPRHYSRPFLRDNRGHPRHYSRPFLRDDNRGHPRHYSRPFLRDNRHHRGGFRSGRHLTPKGIAPRRPLHLPNHRFDQRRYRAPSRHGPSFRIRID</sequence>
<feature type="compositionally biased region" description="Basic residues" evidence="1">
    <location>
        <begin position="121"/>
        <end position="135"/>
    </location>
</feature>
<dbReference type="AlphaFoldDB" id="A0A839VIS7"/>
<evidence type="ECO:0000313" key="3">
    <source>
        <dbReference type="EMBL" id="MBB3192286.1"/>
    </source>
</evidence>
<keyword evidence="2" id="KW-0732">Signal</keyword>
<keyword evidence="4" id="KW-1185">Reference proteome</keyword>
<evidence type="ECO:0000256" key="2">
    <source>
        <dbReference type="SAM" id="SignalP"/>
    </source>
</evidence>
<gene>
    <name evidence="3" type="ORF">FHR94_003574</name>
</gene>
<evidence type="ECO:0000256" key="1">
    <source>
        <dbReference type="SAM" id="MobiDB-lite"/>
    </source>
</evidence>
<evidence type="ECO:0000313" key="4">
    <source>
        <dbReference type="Proteomes" id="UP000547614"/>
    </source>
</evidence>
<feature type="region of interest" description="Disordered" evidence="1">
    <location>
        <begin position="72"/>
        <end position="147"/>
    </location>
</feature>
<reference evidence="3 4" key="1">
    <citation type="submission" date="2020-08" db="EMBL/GenBank/DDBJ databases">
        <title>Genomic Encyclopedia of Type Strains, Phase III (KMG-III): the genomes of soil and plant-associated and newly described type strains.</title>
        <authorList>
            <person name="Whitman W."/>
        </authorList>
    </citation>
    <scope>NUCLEOTIDE SEQUENCE [LARGE SCALE GENOMIC DNA]</scope>
    <source>
        <strain evidence="3 4">CECT 7282</strain>
    </source>
</reference>